<name>A0A0D7AX80_9AGAR</name>
<dbReference type="EMBL" id="KN880766">
    <property type="protein sequence ID" value="KIY62600.1"/>
    <property type="molecule type" value="Genomic_DNA"/>
</dbReference>
<accession>A0A0D7AX80</accession>
<dbReference type="AlphaFoldDB" id="A0A0D7AX80"/>
<sequence>MSYHEKEDHPAVDRIRATLELESFTSGTCCVNKNSLSLYYRSNQTDKKADVLNLAHATPDELESLISAFAALPSGRGSQAGKDESYHKPLELDVAQFSIPFDLSETGILNKIQHDLVDTRDTLRSSIRTELCKLEIYDKGSLSKAQEVTPTDTTMFGSLVIILPIMHEGGNLLLFEGVEQWDFDAPSILQKSTPDAPSIAWVAFHSNVSHEVLPITSGVRVTLTFNLYLKDIDNAKETILSSDANMKFAALTDSLEELVDAHDDEHLFAFGLAHLYPIVKDQAGYRIQELKQHLKGNDALVFAACRELGLDVSVKVWYPEYEDSGYLSAEVCKVPSGSELLERPVLYERMYRIDEDVPTTWVTPDTRNTTARTQYVDYEHSNVVSGLYGSVCIIACRRLPASAWRRNRQDFYRY</sequence>
<keyword evidence="2" id="KW-1185">Reference proteome</keyword>
<reference evidence="1 2" key="1">
    <citation type="journal article" date="2015" name="Fungal Genet. Biol.">
        <title>Evolution of novel wood decay mechanisms in Agaricales revealed by the genome sequences of Fistulina hepatica and Cylindrobasidium torrendii.</title>
        <authorList>
            <person name="Floudas D."/>
            <person name="Held B.W."/>
            <person name="Riley R."/>
            <person name="Nagy L.G."/>
            <person name="Koehler G."/>
            <person name="Ransdell A.S."/>
            <person name="Younus H."/>
            <person name="Chow J."/>
            <person name="Chiniquy J."/>
            <person name="Lipzen A."/>
            <person name="Tritt A."/>
            <person name="Sun H."/>
            <person name="Haridas S."/>
            <person name="LaButti K."/>
            <person name="Ohm R.A."/>
            <person name="Kues U."/>
            <person name="Blanchette R.A."/>
            <person name="Grigoriev I.V."/>
            <person name="Minto R.E."/>
            <person name="Hibbett D.S."/>
        </authorList>
    </citation>
    <scope>NUCLEOTIDE SEQUENCE [LARGE SCALE GENOMIC DNA]</scope>
    <source>
        <strain evidence="1 2">FP15055 ss-10</strain>
    </source>
</reference>
<proteinExistence type="predicted"/>
<dbReference type="Gene3D" id="2.60.120.620">
    <property type="entry name" value="q2cbj1_9rhob like domain"/>
    <property type="match status" value="1"/>
</dbReference>
<evidence type="ECO:0008006" key="3">
    <source>
        <dbReference type="Google" id="ProtNLM"/>
    </source>
</evidence>
<protein>
    <recommendedName>
        <fullName evidence="3">Prolyl 4-hydroxylase alpha subunit Fe(2+) 2OG dioxygenase domain-containing protein</fullName>
    </recommendedName>
</protein>
<dbReference type="Proteomes" id="UP000054007">
    <property type="component" value="Unassembled WGS sequence"/>
</dbReference>
<evidence type="ECO:0000313" key="2">
    <source>
        <dbReference type="Proteomes" id="UP000054007"/>
    </source>
</evidence>
<dbReference type="OrthoDB" id="124582at2759"/>
<organism evidence="1 2">
    <name type="scientific">Cylindrobasidium torrendii FP15055 ss-10</name>
    <dbReference type="NCBI Taxonomy" id="1314674"/>
    <lineage>
        <taxon>Eukaryota</taxon>
        <taxon>Fungi</taxon>
        <taxon>Dikarya</taxon>
        <taxon>Basidiomycota</taxon>
        <taxon>Agaricomycotina</taxon>
        <taxon>Agaricomycetes</taxon>
        <taxon>Agaricomycetidae</taxon>
        <taxon>Agaricales</taxon>
        <taxon>Marasmiineae</taxon>
        <taxon>Physalacriaceae</taxon>
        <taxon>Cylindrobasidium</taxon>
    </lineage>
</organism>
<gene>
    <name evidence="1" type="ORF">CYLTODRAFT_404326</name>
</gene>
<dbReference type="PANTHER" id="PTHR33099:SF7">
    <property type="entry name" value="MYND-TYPE DOMAIN-CONTAINING PROTEIN"/>
    <property type="match status" value="1"/>
</dbReference>
<dbReference type="PANTHER" id="PTHR33099">
    <property type="entry name" value="FE2OG DIOXYGENASE DOMAIN-CONTAINING PROTEIN"/>
    <property type="match status" value="1"/>
</dbReference>
<evidence type="ECO:0000313" key="1">
    <source>
        <dbReference type="EMBL" id="KIY62600.1"/>
    </source>
</evidence>